<feature type="transmembrane region" description="Helical" evidence="6">
    <location>
        <begin position="392"/>
        <end position="415"/>
    </location>
</feature>
<dbReference type="Pfam" id="PF07690">
    <property type="entry name" value="MFS_1"/>
    <property type="match status" value="1"/>
</dbReference>
<evidence type="ECO:0000313" key="7">
    <source>
        <dbReference type="EMBL" id="ANU63163.1"/>
    </source>
</evidence>
<keyword evidence="4 6" id="KW-1133">Transmembrane helix</keyword>
<accession>A0A1Z2XJZ5</accession>
<reference evidence="8" key="1">
    <citation type="submission" date="2016-04" db="EMBL/GenBank/DDBJ databases">
        <title>Complete Genome Sequences of Twelve Strains of a Stable Defined Moderately Diverse Mouse Microbiota 2 (sDMDMm2).</title>
        <authorList>
            <person name="Uchimura Y."/>
            <person name="Wyss M."/>
            <person name="Brugiroux S."/>
            <person name="Limenitakis J.P."/>
            <person name="Stecher B."/>
            <person name="McCoy K.D."/>
            <person name="Macpherson A.J."/>
        </authorList>
    </citation>
    <scope>NUCLEOTIDE SEQUENCE [LARGE SCALE GENOMIC DNA]</scope>
    <source>
        <strain evidence="8">YL27</strain>
    </source>
</reference>
<feature type="transmembrane region" description="Helical" evidence="6">
    <location>
        <begin position="7"/>
        <end position="27"/>
    </location>
</feature>
<comment type="subcellular location">
    <subcellularLocation>
        <location evidence="1">Cell inner membrane</location>
        <topology evidence="1">Multi-pass membrane protein</topology>
    </subcellularLocation>
</comment>
<dbReference type="EMBL" id="CP015402">
    <property type="protein sequence ID" value="ANU63163.1"/>
    <property type="molecule type" value="Genomic_DNA"/>
</dbReference>
<keyword evidence="8" id="KW-1185">Reference proteome</keyword>
<dbReference type="InterPro" id="IPR036259">
    <property type="entry name" value="MFS_trans_sf"/>
</dbReference>
<evidence type="ECO:0000256" key="2">
    <source>
        <dbReference type="ARBA" id="ARBA00022475"/>
    </source>
</evidence>
<dbReference type="GO" id="GO:0015535">
    <property type="term" value="F:fucose:proton symporter activity"/>
    <property type="evidence" value="ECO:0007669"/>
    <property type="project" value="InterPro"/>
</dbReference>
<dbReference type="KEGG" id="pary:A4V02_05145"/>
<keyword evidence="3 6" id="KW-0812">Transmembrane</keyword>
<dbReference type="GO" id="GO:0005886">
    <property type="term" value="C:plasma membrane"/>
    <property type="evidence" value="ECO:0007669"/>
    <property type="project" value="UniProtKB-SubCell"/>
</dbReference>
<feature type="transmembrane region" description="Helical" evidence="6">
    <location>
        <begin position="244"/>
        <end position="268"/>
    </location>
</feature>
<dbReference type="SUPFAM" id="SSF103473">
    <property type="entry name" value="MFS general substrate transporter"/>
    <property type="match status" value="1"/>
</dbReference>
<dbReference type="PANTHER" id="PTHR43702:SF11">
    <property type="entry name" value="L-FUCOSE-PROTON SYMPORTER"/>
    <property type="match status" value="1"/>
</dbReference>
<sequence length="425" mass="46241">MAKSNDVIRIGVPFLLVSTIFLAWGLANNMNDTLLAAFRRIMSMSDLQTSMVQFAFFGAYACVAFPAAMFIRKYSFKSGIILGLLLYACGTMLFYPAGVAASYPAFLFAIYVMACGCAVLETTANPYILSMGSRDNATRRLNIAQTFNPVGAVCGILVSRHFILSELNAADAAERGDMSAAQLMEIQSHELSAISGTYMLIGCALLVLLAIIILVRMPKFKDESEAAPVGDTLRRLWSNRPYRFGVVAQFFYVGVQTCVWSFTIRYVMSELDCLEKDASMFFLYSILSFTLFRFVFTWLMKYVAPVMLLMYASVMAIILTGGVIILSGMPSVIALVGISATMSLMFPTIYGIALEGMPPADNKIAASGLIMAILGGALLTPLQAWISDIAGISASFAVSLLCFVVILGYASAIVYSRKKSLIYAD</sequence>
<dbReference type="STRING" id="1796646.A4V02_05145"/>
<feature type="transmembrane region" description="Helical" evidence="6">
    <location>
        <begin position="193"/>
        <end position="215"/>
    </location>
</feature>
<gene>
    <name evidence="7" type="ORF">A4V02_05145</name>
</gene>
<feature type="transmembrane region" description="Helical" evidence="6">
    <location>
        <begin position="78"/>
        <end position="95"/>
    </location>
</feature>
<dbReference type="InterPro" id="IPR005275">
    <property type="entry name" value="Lfuc_symporter_FucP"/>
</dbReference>
<dbReference type="AlphaFoldDB" id="A0A1B1S8P0"/>
<proteinExistence type="predicted"/>
<dbReference type="NCBIfam" id="TIGR00885">
    <property type="entry name" value="fucP"/>
    <property type="match status" value="1"/>
</dbReference>
<dbReference type="OrthoDB" id="9795150at2"/>
<feature type="transmembrane region" description="Helical" evidence="6">
    <location>
        <begin position="332"/>
        <end position="352"/>
    </location>
</feature>
<feature type="transmembrane region" description="Helical" evidence="6">
    <location>
        <begin position="47"/>
        <end position="71"/>
    </location>
</feature>
<accession>A0A1B1S8P0</accession>
<dbReference type="Proteomes" id="UP000186351">
    <property type="component" value="Chromosome"/>
</dbReference>
<dbReference type="RefSeq" id="WP_068960521.1">
    <property type="nucleotide sequence ID" value="NZ_CAJTAP010000024.1"/>
</dbReference>
<feature type="transmembrane region" description="Helical" evidence="6">
    <location>
        <begin position="364"/>
        <end position="386"/>
    </location>
</feature>
<keyword evidence="5 6" id="KW-0472">Membrane</keyword>
<protein>
    <submittedName>
        <fullName evidence="7">L-fucose:H+ symporter permease</fullName>
    </submittedName>
</protein>
<evidence type="ECO:0000313" key="8">
    <source>
        <dbReference type="Proteomes" id="UP000186351"/>
    </source>
</evidence>
<dbReference type="CDD" id="cd17394">
    <property type="entry name" value="MFS_FucP_like"/>
    <property type="match status" value="1"/>
</dbReference>
<feature type="transmembrane region" description="Helical" evidence="6">
    <location>
        <begin position="141"/>
        <end position="163"/>
    </location>
</feature>
<feature type="transmembrane region" description="Helical" evidence="6">
    <location>
        <begin position="306"/>
        <end position="326"/>
    </location>
</feature>
<evidence type="ECO:0000256" key="1">
    <source>
        <dbReference type="ARBA" id="ARBA00004429"/>
    </source>
</evidence>
<name>A0A1B1S8P0_9BACT</name>
<feature type="transmembrane region" description="Helical" evidence="6">
    <location>
        <begin position="101"/>
        <end position="120"/>
    </location>
</feature>
<dbReference type="Gene3D" id="1.20.1250.20">
    <property type="entry name" value="MFS general substrate transporter like domains"/>
    <property type="match status" value="2"/>
</dbReference>
<dbReference type="GeneID" id="65536234"/>
<evidence type="ECO:0000256" key="6">
    <source>
        <dbReference type="SAM" id="Phobius"/>
    </source>
</evidence>
<dbReference type="InterPro" id="IPR011701">
    <property type="entry name" value="MFS"/>
</dbReference>
<organism evidence="7 8">
    <name type="scientific">Muribaculum intestinale</name>
    <dbReference type="NCBI Taxonomy" id="1796646"/>
    <lineage>
        <taxon>Bacteria</taxon>
        <taxon>Pseudomonadati</taxon>
        <taxon>Bacteroidota</taxon>
        <taxon>Bacteroidia</taxon>
        <taxon>Bacteroidales</taxon>
        <taxon>Muribaculaceae</taxon>
        <taxon>Muribaculum</taxon>
    </lineage>
</organism>
<dbReference type="PANTHER" id="PTHR43702">
    <property type="entry name" value="L-FUCOSE-PROTON SYMPORTER"/>
    <property type="match status" value="1"/>
</dbReference>
<feature type="transmembrane region" description="Helical" evidence="6">
    <location>
        <begin position="280"/>
        <end position="299"/>
    </location>
</feature>
<evidence type="ECO:0000256" key="5">
    <source>
        <dbReference type="ARBA" id="ARBA00023136"/>
    </source>
</evidence>
<evidence type="ECO:0000256" key="4">
    <source>
        <dbReference type="ARBA" id="ARBA00022989"/>
    </source>
</evidence>
<evidence type="ECO:0000256" key="3">
    <source>
        <dbReference type="ARBA" id="ARBA00022692"/>
    </source>
</evidence>
<keyword evidence="2" id="KW-1003">Cell membrane</keyword>
<dbReference type="InterPro" id="IPR050375">
    <property type="entry name" value="MFS_TsgA-like"/>
</dbReference>